<proteinExistence type="predicted"/>
<dbReference type="EMBL" id="JBEFKJ010000004">
    <property type="protein sequence ID" value="KAL2046413.1"/>
    <property type="molecule type" value="Genomic_DNA"/>
</dbReference>
<evidence type="ECO:0000313" key="1">
    <source>
        <dbReference type="EMBL" id="KAL2046413.1"/>
    </source>
</evidence>
<reference evidence="1 2" key="1">
    <citation type="submission" date="2024-09" db="EMBL/GenBank/DDBJ databases">
        <title>Rethinking Asexuality: The Enigmatic Case of Functional Sexual Genes in Lepraria (Stereocaulaceae).</title>
        <authorList>
            <person name="Doellman M."/>
            <person name="Sun Y."/>
            <person name="Barcenas-Pena A."/>
            <person name="Lumbsch H.T."/>
            <person name="Grewe F."/>
        </authorList>
    </citation>
    <scope>NUCLEOTIDE SEQUENCE [LARGE SCALE GENOMIC DNA]</scope>
    <source>
        <strain evidence="1 2">Mercado 3170</strain>
    </source>
</reference>
<protein>
    <submittedName>
        <fullName evidence="1">Uncharacterized protein</fullName>
    </submittedName>
</protein>
<dbReference type="Proteomes" id="UP001590950">
    <property type="component" value="Unassembled WGS sequence"/>
</dbReference>
<accession>A0ABR4AMS5</accession>
<keyword evidence="2" id="KW-1185">Reference proteome</keyword>
<name>A0ABR4AMS5_9LECA</name>
<gene>
    <name evidence="1" type="ORF">N7G274_001860</name>
</gene>
<evidence type="ECO:0000313" key="2">
    <source>
        <dbReference type="Proteomes" id="UP001590950"/>
    </source>
</evidence>
<comment type="caution">
    <text evidence="1">The sequence shown here is derived from an EMBL/GenBank/DDBJ whole genome shotgun (WGS) entry which is preliminary data.</text>
</comment>
<sequence length="119" mass="13607">MELYVKMFKIYARGFTSRALGDIQGSSPAGVTAGLRFSRSQALLLHLRAKKQFCRDLMYYKLASGSFNACRRRLLTISVDSRCTRSAPTRYWLDSPSCSRFKLLKRAYRRNAVRPLSTA</sequence>
<organism evidence="1 2">
    <name type="scientific">Stereocaulon virgatum</name>
    <dbReference type="NCBI Taxonomy" id="373712"/>
    <lineage>
        <taxon>Eukaryota</taxon>
        <taxon>Fungi</taxon>
        <taxon>Dikarya</taxon>
        <taxon>Ascomycota</taxon>
        <taxon>Pezizomycotina</taxon>
        <taxon>Lecanoromycetes</taxon>
        <taxon>OSLEUM clade</taxon>
        <taxon>Lecanoromycetidae</taxon>
        <taxon>Lecanorales</taxon>
        <taxon>Lecanorineae</taxon>
        <taxon>Stereocaulaceae</taxon>
        <taxon>Stereocaulon</taxon>
    </lineage>
</organism>